<organism evidence="1 2">
    <name type="scientific">Vibrio aestuarianus</name>
    <dbReference type="NCBI Taxonomy" id="28171"/>
    <lineage>
        <taxon>Bacteria</taxon>
        <taxon>Pseudomonadati</taxon>
        <taxon>Pseudomonadota</taxon>
        <taxon>Gammaproteobacteria</taxon>
        <taxon>Vibrionales</taxon>
        <taxon>Vibrionaceae</taxon>
        <taxon>Vibrio</taxon>
    </lineage>
</organism>
<dbReference type="RefSeq" id="WP_274674298.1">
    <property type="nucleotide sequence ID" value="NZ_JAKNAP010000130.1"/>
</dbReference>
<evidence type="ECO:0000313" key="1">
    <source>
        <dbReference type="EMBL" id="MDE1359067.1"/>
    </source>
</evidence>
<dbReference type="EMBL" id="JAKNAP010000130">
    <property type="protein sequence ID" value="MDE1359067.1"/>
    <property type="molecule type" value="Genomic_DNA"/>
</dbReference>
<comment type="caution">
    <text evidence="1">The sequence shown here is derived from an EMBL/GenBank/DDBJ whole genome shotgun (WGS) entry which is preliminary data.</text>
</comment>
<proteinExistence type="predicted"/>
<gene>
    <name evidence="1" type="ORF">L9W73_17475</name>
</gene>
<name>A0A9X4FI44_9VIBR</name>
<sequence length="120" mass="14079">MALIYKDHWNDPDFLIPAMRAFNQVSNLTLLAFMELYESLDVEKNYLELKVVQDGEKQFHPRYNEAVELIHRNFFVQSTSASMVANGPMQGMKWHHTDAYYDYCVMAKNVKLIRTNSFGH</sequence>
<protein>
    <submittedName>
        <fullName evidence="1">Uncharacterized protein</fullName>
    </submittedName>
</protein>
<evidence type="ECO:0000313" key="2">
    <source>
        <dbReference type="Proteomes" id="UP001140973"/>
    </source>
</evidence>
<dbReference type="AlphaFoldDB" id="A0A9X4FI44"/>
<dbReference type="Proteomes" id="UP001140973">
    <property type="component" value="Unassembled WGS sequence"/>
</dbReference>
<accession>A0A9X4FI44</accession>
<reference evidence="1" key="1">
    <citation type="submission" date="2022-02" db="EMBL/GenBank/DDBJ databases">
        <title>Emergence and expansion in Europe of a Vibrio aestuarianus clonal complex pathogenic for oysters.</title>
        <authorList>
            <person name="Mesnil A."/>
            <person name="Travers M.-A."/>
        </authorList>
    </citation>
    <scope>NUCLEOTIDE SEQUENCE</scope>
    <source>
        <strain evidence="1">151-ITT-15-cp-1</strain>
    </source>
</reference>